<evidence type="ECO:0000256" key="1">
    <source>
        <dbReference type="SAM" id="MobiDB-lite"/>
    </source>
</evidence>
<gene>
    <name evidence="2" type="ORF">E2C01_072378</name>
</gene>
<evidence type="ECO:0000313" key="3">
    <source>
        <dbReference type="Proteomes" id="UP000324222"/>
    </source>
</evidence>
<comment type="caution">
    <text evidence="2">The sequence shown here is derived from an EMBL/GenBank/DDBJ whole genome shotgun (WGS) entry which is preliminary data.</text>
</comment>
<feature type="compositionally biased region" description="Gly residues" evidence="1">
    <location>
        <begin position="82"/>
        <end position="97"/>
    </location>
</feature>
<reference evidence="2 3" key="1">
    <citation type="submission" date="2019-05" db="EMBL/GenBank/DDBJ databases">
        <title>Another draft genome of Portunus trituberculatus and its Hox gene families provides insights of decapod evolution.</title>
        <authorList>
            <person name="Jeong J.-H."/>
            <person name="Song I."/>
            <person name="Kim S."/>
            <person name="Choi T."/>
            <person name="Kim D."/>
            <person name="Ryu S."/>
            <person name="Kim W."/>
        </authorList>
    </citation>
    <scope>NUCLEOTIDE SEQUENCE [LARGE SCALE GENOMIC DNA]</scope>
    <source>
        <tissue evidence="2">Muscle</tissue>
    </source>
</reference>
<proteinExistence type="predicted"/>
<feature type="compositionally biased region" description="Acidic residues" evidence="1">
    <location>
        <begin position="98"/>
        <end position="108"/>
    </location>
</feature>
<keyword evidence="3" id="KW-1185">Reference proteome</keyword>
<dbReference type="Proteomes" id="UP000324222">
    <property type="component" value="Unassembled WGS sequence"/>
</dbReference>
<feature type="region of interest" description="Disordered" evidence="1">
    <location>
        <begin position="80"/>
        <end position="108"/>
    </location>
</feature>
<evidence type="ECO:0000313" key="2">
    <source>
        <dbReference type="EMBL" id="MPC77909.1"/>
    </source>
</evidence>
<protein>
    <submittedName>
        <fullName evidence="2">Uncharacterized protein</fullName>
    </submittedName>
</protein>
<organism evidence="2 3">
    <name type="scientific">Portunus trituberculatus</name>
    <name type="common">Swimming crab</name>
    <name type="synonym">Neptunus trituberculatus</name>
    <dbReference type="NCBI Taxonomy" id="210409"/>
    <lineage>
        <taxon>Eukaryota</taxon>
        <taxon>Metazoa</taxon>
        <taxon>Ecdysozoa</taxon>
        <taxon>Arthropoda</taxon>
        <taxon>Crustacea</taxon>
        <taxon>Multicrustacea</taxon>
        <taxon>Malacostraca</taxon>
        <taxon>Eumalacostraca</taxon>
        <taxon>Eucarida</taxon>
        <taxon>Decapoda</taxon>
        <taxon>Pleocyemata</taxon>
        <taxon>Brachyura</taxon>
        <taxon>Eubrachyura</taxon>
        <taxon>Portunoidea</taxon>
        <taxon>Portunidae</taxon>
        <taxon>Portuninae</taxon>
        <taxon>Portunus</taxon>
    </lineage>
</organism>
<name>A0A5B7I7L8_PORTR</name>
<dbReference type="EMBL" id="VSRR010047083">
    <property type="protein sequence ID" value="MPC77909.1"/>
    <property type="molecule type" value="Genomic_DNA"/>
</dbReference>
<sequence length="108" mass="11325">MTRVSRPSLLWAGQTQLVVRRVNRPVALGTQQLQWQWSGAERGAPIVALFDNAATRRAIVAAASRASLYCRRSALLYKYGDNTGGGGGGGSGSGGSGEEVDGTDDNTQ</sequence>
<dbReference type="AlphaFoldDB" id="A0A5B7I7L8"/>
<accession>A0A5B7I7L8</accession>